<dbReference type="STRING" id="266892.SAMN04488054_10562"/>
<feature type="transmembrane region" description="Helical" evidence="9">
    <location>
        <begin position="130"/>
        <end position="151"/>
    </location>
</feature>
<dbReference type="AlphaFoldDB" id="A0A1I4KKB5"/>
<evidence type="ECO:0000313" key="11">
    <source>
        <dbReference type="EMBL" id="SFL79081.1"/>
    </source>
</evidence>
<dbReference type="Proteomes" id="UP000199668">
    <property type="component" value="Unassembled WGS sequence"/>
</dbReference>
<dbReference type="RefSeq" id="WP_177195451.1">
    <property type="nucleotide sequence ID" value="NZ_FOTY01000005.1"/>
</dbReference>
<evidence type="ECO:0000259" key="10">
    <source>
        <dbReference type="Pfam" id="PF04290"/>
    </source>
</evidence>
<feature type="domain" description="Tripartite ATP-independent periplasmic transporters DctQ component" evidence="10">
    <location>
        <begin position="25"/>
        <end position="155"/>
    </location>
</feature>
<feature type="transmembrane region" description="Helical" evidence="9">
    <location>
        <begin position="89"/>
        <end position="110"/>
    </location>
</feature>
<dbReference type="Pfam" id="PF04290">
    <property type="entry name" value="DctQ"/>
    <property type="match status" value="1"/>
</dbReference>
<name>A0A1I4KKB5_9BACI</name>
<accession>A0A1I4KKB5</accession>
<evidence type="ECO:0000256" key="3">
    <source>
        <dbReference type="ARBA" id="ARBA00022475"/>
    </source>
</evidence>
<keyword evidence="5 9" id="KW-0812">Transmembrane</keyword>
<protein>
    <submittedName>
        <fullName evidence="11">TRAP-type C4-dicarboxylate transport system, small permease component</fullName>
    </submittedName>
</protein>
<proteinExistence type="inferred from homology"/>
<reference evidence="11 12" key="1">
    <citation type="submission" date="2016-10" db="EMBL/GenBank/DDBJ databases">
        <authorList>
            <person name="de Groot N.N."/>
        </authorList>
    </citation>
    <scope>NUCLEOTIDE SEQUENCE [LARGE SCALE GENOMIC DNA]</scope>
    <source>
        <strain evidence="11 12">CGMCC 1.6134</strain>
    </source>
</reference>
<sequence>MKKLLDKFQNWIETINAFFLVLLSLTLFTRVLARYVFSESIPETEIFQKLSIAWLVFLGAAVAVKGNEHLQIDIFSDFLHPTLVKIKNILVYILTLAAICILVVVGWKALEAGLGRTELVQVRFLSSPPSLAYYFSAVLVGAVLMLIFHLINIKQFFNSRKGQ</sequence>
<keyword evidence="12" id="KW-1185">Reference proteome</keyword>
<evidence type="ECO:0000256" key="4">
    <source>
        <dbReference type="ARBA" id="ARBA00022519"/>
    </source>
</evidence>
<keyword evidence="3" id="KW-1003">Cell membrane</keyword>
<dbReference type="InterPro" id="IPR055348">
    <property type="entry name" value="DctQ"/>
</dbReference>
<keyword evidence="4" id="KW-0997">Cell inner membrane</keyword>
<evidence type="ECO:0000256" key="5">
    <source>
        <dbReference type="ARBA" id="ARBA00022692"/>
    </source>
</evidence>
<comment type="similarity">
    <text evidence="8">Belongs to the TRAP transporter small permease family.</text>
</comment>
<comment type="subcellular location">
    <subcellularLocation>
        <location evidence="1">Cell inner membrane</location>
        <topology evidence="1">Multi-pass membrane protein</topology>
    </subcellularLocation>
</comment>
<evidence type="ECO:0000256" key="8">
    <source>
        <dbReference type="ARBA" id="ARBA00038436"/>
    </source>
</evidence>
<gene>
    <name evidence="11" type="ORF">SAMN04488054_10562</name>
</gene>
<dbReference type="GO" id="GO:0005886">
    <property type="term" value="C:plasma membrane"/>
    <property type="evidence" value="ECO:0007669"/>
    <property type="project" value="UniProtKB-SubCell"/>
</dbReference>
<dbReference type="PANTHER" id="PTHR35011">
    <property type="entry name" value="2,3-DIKETO-L-GULONATE TRAP TRANSPORTER SMALL PERMEASE PROTEIN YIAM"/>
    <property type="match status" value="1"/>
</dbReference>
<evidence type="ECO:0000256" key="6">
    <source>
        <dbReference type="ARBA" id="ARBA00022989"/>
    </source>
</evidence>
<organism evidence="11 12">
    <name type="scientific">Salibacterium qingdaonense</name>
    <dbReference type="NCBI Taxonomy" id="266892"/>
    <lineage>
        <taxon>Bacteria</taxon>
        <taxon>Bacillati</taxon>
        <taxon>Bacillota</taxon>
        <taxon>Bacilli</taxon>
        <taxon>Bacillales</taxon>
        <taxon>Bacillaceae</taxon>
    </lineage>
</organism>
<keyword evidence="6 9" id="KW-1133">Transmembrane helix</keyword>
<evidence type="ECO:0000256" key="1">
    <source>
        <dbReference type="ARBA" id="ARBA00004429"/>
    </source>
</evidence>
<keyword evidence="7 9" id="KW-0472">Membrane</keyword>
<keyword evidence="2" id="KW-0813">Transport</keyword>
<evidence type="ECO:0000256" key="7">
    <source>
        <dbReference type="ARBA" id="ARBA00023136"/>
    </source>
</evidence>
<evidence type="ECO:0000313" key="12">
    <source>
        <dbReference type="Proteomes" id="UP000199668"/>
    </source>
</evidence>
<evidence type="ECO:0000256" key="2">
    <source>
        <dbReference type="ARBA" id="ARBA00022448"/>
    </source>
</evidence>
<dbReference type="InterPro" id="IPR007387">
    <property type="entry name" value="TRAP_DctQ"/>
</dbReference>
<dbReference type="EMBL" id="FOTY01000005">
    <property type="protein sequence ID" value="SFL79081.1"/>
    <property type="molecule type" value="Genomic_DNA"/>
</dbReference>
<evidence type="ECO:0000256" key="9">
    <source>
        <dbReference type="SAM" id="Phobius"/>
    </source>
</evidence>